<name>A0A0G0E0V3_9BACT</name>
<dbReference type="AlphaFoldDB" id="A0A0G0E0V3"/>
<protein>
    <submittedName>
        <fullName evidence="1">Uncharacterized protein</fullName>
    </submittedName>
</protein>
<dbReference type="Proteomes" id="UP000034688">
    <property type="component" value="Unassembled WGS sequence"/>
</dbReference>
<organism evidence="1 2">
    <name type="scientific">Candidatus Roizmanbacteria bacterium GW2011_GWA2_34_18</name>
    <dbReference type="NCBI Taxonomy" id="1618477"/>
    <lineage>
        <taxon>Bacteria</taxon>
        <taxon>Candidatus Roizmaniibacteriota</taxon>
    </lineage>
</organism>
<evidence type="ECO:0000313" key="1">
    <source>
        <dbReference type="EMBL" id="KKP60987.1"/>
    </source>
</evidence>
<accession>A0A0G0E0V3</accession>
<comment type="caution">
    <text evidence="1">The sequence shown here is derived from an EMBL/GenBank/DDBJ whole genome shotgun (WGS) entry which is preliminary data.</text>
</comment>
<reference evidence="1 2" key="1">
    <citation type="journal article" date="2015" name="Nature">
        <title>rRNA introns, odd ribosomes, and small enigmatic genomes across a large radiation of phyla.</title>
        <authorList>
            <person name="Brown C.T."/>
            <person name="Hug L.A."/>
            <person name="Thomas B.C."/>
            <person name="Sharon I."/>
            <person name="Castelle C.J."/>
            <person name="Singh A."/>
            <person name="Wilkins M.J."/>
            <person name="Williams K.H."/>
            <person name="Banfield J.F."/>
        </authorList>
    </citation>
    <scope>NUCLEOTIDE SEQUENCE [LARGE SCALE GENOMIC DNA]</scope>
</reference>
<dbReference type="EMBL" id="LBPP01000006">
    <property type="protein sequence ID" value="KKP60987.1"/>
    <property type="molecule type" value="Genomic_DNA"/>
</dbReference>
<gene>
    <name evidence="1" type="ORF">UR54_C0006G0015</name>
</gene>
<evidence type="ECO:0000313" key="2">
    <source>
        <dbReference type="Proteomes" id="UP000034688"/>
    </source>
</evidence>
<dbReference type="STRING" id="1618477.UR54_C0006G0015"/>
<sequence length="55" mass="5811">MTGLTQVEAPLITPKKDFPSQAKELGVLGQDYSLKGAVGMKPYKPSLFPFPGGSS</sequence>
<proteinExistence type="predicted"/>